<organism evidence="7 8">
    <name type="scientific">Schistosoma margrebowiei</name>
    <dbReference type="NCBI Taxonomy" id="48269"/>
    <lineage>
        <taxon>Eukaryota</taxon>
        <taxon>Metazoa</taxon>
        <taxon>Spiralia</taxon>
        <taxon>Lophotrochozoa</taxon>
        <taxon>Platyhelminthes</taxon>
        <taxon>Trematoda</taxon>
        <taxon>Digenea</taxon>
        <taxon>Strigeidida</taxon>
        <taxon>Schistosomatoidea</taxon>
        <taxon>Schistosomatidae</taxon>
        <taxon>Schistosoma</taxon>
    </lineage>
</organism>
<keyword evidence="2" id="KW-0813">Transport</keyword>
<dbReference type="EMBL" id="UZAI01004403">
    <property type="protein sequence ID" value="VDO86067.1"/>
    <property type="molecule type" value="Genomic_DNA"/>
</dbReference>
<dbReference type="GO" id="GO:0098793">
    <property type="term" value="C:presynapse"/>
    <property type="evidence" value="ECO:0007669"/>
    <property type="project" value="GOC"/>
</dbReference>
<keyword evidence="8" id="KW-1185">Reference proteome</keyword>
<evidence type="ECO:0000313" key="7">
    <source>
        <dbReference type="EMBL" id="VDO86067.1"/>
    </source>
</evidence>
<accession>A0A183M002</accession>
<keyword evidence="3" id="KW-0770">Synapse</keyword>
<reference evidence="7 8" key="1">
    <citation type="submission" date="2018-11" db="EMBL/GenBank/DDBJ databases">
        <authorList>
            <consortium name="Pathogen Informatics"/>
        </authorList>
    </citation>
    <scope>NUCLEOTIDE SEQUENCE [LARGE SCALE GENOMIC DNA]</scope>
    <source>
        <strain evidence="7 8">Zambia</strain>
    </source>
</reference>
<dbReference type="GO" id="GO:0016079">
    <property type="term" value="P:synaptic vesicle exocytosis"/>
    <property type="evidence" value="ECO:0007669"/>
    <property type="project" value="InterPro"/>
</dbReference>
<evidence type="ECO:0000256" key="2">
    <source>
        <dbReference type="ARBA" id="ARBA00022448"/>
    </source>
</evidence>
<dbReference type="Proteomes" id="UP000277204">
    <property type="component" value="Unassembled WGS sequence"/>
</dbReference>
<dbReference type="AlphaFoldDB" id="A0A183M002"/>
<dbReference type="InterPro" id="IPR014770">
    <property type="entry name" value="Munc13_1"/>
</dbReference>
<keyword evidence="4" id="KW-0446">Lipid-binding</keyword>
<evidence type="ECO:0000256" key="5">
    <source>
        <dbReference type="ARBA" id="ARBA00023136"/>
    </source>
</evidence>
<dbReference type="Pfam" id="PF06292">
    <property type="entry name" value="MUN"/>
    <property type="match status" value="1"/>
</dbReference>
<evidence type="ECO:0000256" key="6">
    <source>
        <dbReference type="ARBA" id="ARBA00034103"/>
    </source>
</evidence>
<dbReference type="InterPro" id="IPR010439">
    <property type="entry name" value="MUN_dom"/>
</dbReference>
<dbReference type="STRING" id="48269.A0A183M002"/>
<comment type="subcellular location">
    <subcellularLocation>
        <location evidence="1">Endomembrane system</location>
    </subcellularLocation>
    <subcellularLocation>
        <location evidence="6">Synapse</location>
    </subcellularLocation>
</comment>
<gene>
    <name evidence="7" type="ORF">SMRZ_LOCUS9377</name>
</gene>
<proteinExistence type="predicted"/>
<evidence type="ECO:0000256" key="4">
    <source>
        <dbReference type="ARBA" id="ARBA00023121"/>
    </source>
</evidence>
<keyword evidence="5" id="KW-0472">Membrane</keyword>
<dbReference type="PROSITE" id="PS51258">
    <property type="entry name" value="MHD1"/>
    <property type="match status" value="1"/>
</dbReference>
<dbReference type="PANTHER" id="PTHR12166:SF8">
    <property type="entry name" value="CALCIUM-DEPENDENT SECRETION ACTIVATOR"/>
    <property type="match status" value="1"/>
</dbReference>
<evidence type="ECO:0000256" key="3">
    <source>
        <dbReference type="ARBA" id="ARBA00023018"/>
    </source>
</evidence>
<dbReference type="PANTHER" id="PTHR12166">
    <property type="entry name" value="CALCIUM-DEPENDENT SECRETION ACTIVATOR"/>
    <property type="match status" value="1"/>
</dbReference>
<evidence type="ECO:0000256" key="1">
    <source>
        <dbReference type="ARBA" id="ARBA00004308"/>
    </source>
</evidence>
<name>A0A183M002_9TREM</name>
<sequence length="353" mass="38531">MIVFQAFSWFQDLLTEHAELFWNFFSADMVGVLETMPPDCWDSFPLFQLLNDYLSSEVSLKSGKFHQQLTQIYAPLVVRYVDLMEASIAQSINGGVDGQLNNQNNTNSFDSSSTTGTTSTTTGFAASALETVGALGNVGSLVSAAAVGAANAANVASRTGGLMAAATAAASAATQAATNPTSIGMTSCIPVTSSELIWKLEALQNFIRELHWPDIIFAEHMDNRLKMMAGDMIDAAAQRNLNCFDSWLKRSSKGTDFILPNECCNMINTVIELKASILKLCTKDTKGEDMHEYQNQTETNLERVQRKMAILLNDKMGKILEGNLMKLARYDVNTLLSSVLSLTVSILNKFICI</sequence>
<protein>
    <submittedName>
        <fullName evidence="7">Uncharacterized protein</fullName>
    </submittedName>
</protein>
<dbReference type="GO" id="GO:1990504">
    <property type="term" value="P:dense core granule exocytosis"/>
    <property type="evidence" value="ECO:0007669"/>
    <property type="project" value="InterPro"/>
</dbReference>
<evidence type="ECO:0000313" key="8">
    <source>
        <dbReference type="Proteomes" id="UP000277204"/>
    </source>
</evidence>
<dbReference type="InterPro" id="IPR033227">
    <property type="entry name" value="CAPS"/>
</dbReference>
<dbReference type="GO" id="GO:0008289">
    <property type="term" value="F:lipid binding"/>
    <property type="evidence" value="ECO:0007669"/>
    <property type="project" value="UniProtKB-KW"/>
</dbReference>
<dbReference type="GO" id="GO:0012505">
    <property type="term" value="C:endomembrane system"/>
    <property type="evidence" value="ECO:0007669"/>
    <property type="project" value="UniProtKB-SubCell"/>
</dbReference>